<gene>
    <name evidence="3" type="ORF">LSAT_V11C700378620</name>
</gene>
<comment type="caution">
    <text evidence="3">The sequence shown here is derived from an EMBL/GenBank/DDBJ whole genome shotgun (WGS) entry which is preliminary data.</text>
</comment>
<dbReference type="PANTHER" id="PTHR31973:SF195">
    <property type="entry name" value="MUDR FAMILY TRANSPOSASE"/>
    <property type="match status" value="1"/>
</dbReference>
<evidence type="ECO:0000313" key="3">
    <source>
        <dbReference type="EMBL" id="KAJ0196605.1"/>
    </source>
</evidence>
<name>A0A9R1V1G7_LACSA</name>
<evidence type="ECO:0000259" key="2">
    <source>
        <dbReference type="Pfam" id="PF10551"/>
    </source>
</evidence>
<dbReference type="InterPro" id="IPR018289">
    <property type="entry name" value="MULE_transposase_dom"/>
</dbReference>
<organism evidence="3 4">
    <name type="scientific">Lactuca sativa</name>
    <name type="common">Garden lettuce</name>
    <dbReference type="NCBI Taxonomy" id="4236"/>
    <lineage>
        <taxon>Eukaryota</taxon>
        <taxon>Viridiplantae</taxon>
        <taxon>Streptophyta</taxon>
        <taxon>Embryophyta</taxon>
        <taxon>Tracheophyta</taxon>
        <taxon>Spermatophyta</taxon>
        <taxon>Magnoliopsida</taxon>
        <taxon>eudicotyledons</taxon>
        <taxon>Gunneridae</taxon>
        <taxon>Pentapetalae</taxon>
        <taxon>asterids</taxon>
        <taxon>campanulids</taxon>
        <taxon>Asterales</taxon>
        <taxon>Asteraceae</taxon>
        <taxon>Cichorioideae</taxon>
        <taxon>Cichorieae</taxon>
        <taxon>Lactucinae</taxon>
        <taxon>Lactuca</taxon>
    </lineage>
</organism>
<protein>
    <recommendedName>
        <fullName evidence="2">MULE transposase domain-containing protein</fullName>
    </recommendedName>
</protein>
<feature type="compositionally biased region" description="Low complexity" evidence="1">
    <location>
        <begin position="53"/>
        <end position="63"/>
    </location>
</feature>
<dbReference type="Pfam" id="PF10551">
    <property type="entry name" value="MULE"/>
    <property type="match status" value="1"/>
</dbReference>
<dbReference type="AlphaFoldDB" id="A0A9R1V1G7"/>
<sequence length="646" mass="75254">MWPTNTSLVDLLNNYGVSQSVQPIDFVTNPSEVQFPLPNDNDFGFDEPNSQFSEDSVSESLSDVGDESDDNLNETPIVSKSPIMNFMNDIGDEGDDDVVDIQEKIYLDFWNEFENKIRLGMLFENKDRVKKAVRLWSIKQNREFKQSVKLLEGEEGSSNTDPYTPQCAWYVHAMKKKNHHMWKITRWVDAHNCFGSCRCNDNISLNSATIAFYIIHSIEKDNAYLVKHIQADIKNILNVDVSYWKAWHGRRKVIENIYGTWESNFAELPKYIATLQTSNPNTAVKWFHYPNGSSHVATFKYIFWAFGPAINAFHLCRPVISIGACHLKGSYKGKMLIVVTKDANNNILPVSYAIVDEETIHSWSWFLYQFIHFVAQDRQLCVISDRHQGIIHAMANLEEWKEPLGYHRFCLRHIRSNLMKKYKNVRLKSFCWDIGSTIEKRKFVKYKKQIKAINLEAWQYLDQIDKSQWCLFYDENRRWGSLTTNISESMNNALRGARQLPIRACIELTFNRTVQLFRKHSDAAMNCNTPLPSRMWRLFHKRDTSAQIHTLTEFNYNEVIINIHAHVVSAWQMERFPCSHALAVCRFRGDNPFSIINHVYTTVTYKQQYNDGFSPLPHVDYWLEADWSIQADNSKCAVGRGQRRAN</sequence>
<dbReference type="Proteomes" id="UP000235145">
    <property type="component" value="Unassembled WGS sequence"/>
</dbReference>
<dbReference type="EMBL" id="NBSK02000007">
    <property type="protein sequence ID" value="KAJ0196605.1"/>
    <property type="molecule type" value="Genomic_DNA"/>
</dbReference>
<dbReference type="PANTHER" id="PTHR31973">
    <property type="entry name" value="POLYPROTEIN, PUTATIVE-RELATED"/>
    <property type="match status" value="1"/>
</dbReference>
<evidence type="ECO:0000256" key="1">
    <source>
        <dbReference type="SAM" id="MobiDB-lite"/>
    </source>
</evidence>
<feature type="domain" description="MULE transposase" evidence="2">
    <location>
        <begin position="320"/>
        <end position="417"/>
    </location>
</feature>
<reference evidence="3 4" key="1">
    <citation type="journal article" date="2017" name="Nat. Commun.">
        <title>Genome assembly with in vitro proximity ligation data and whole-genome triplication in lettuce.</title>
        <authorList>
            <person name="Reyes-Chin-Wo S."/>
            <person name="Wang Z."/>
            <person name="Yang X."/>
            <person name="Kozik A."/>
            <person name="Arikit S."/>
            <person name="Song C."/>
            <person name="Xia L."/>
            <person name="Froenicke L."/>
            <person name="Lavelle D.O."/>
            <person name="Truco M.J."/>
            <person name="Xia R."/>
            <person name="Zhu S."/>
            <person name="Xu C."/>
            <person name="Xu H."/>
            <person name="Xu X."/>
            <person name="Cox K."/>
            <person name="Korf I."/>
            <person name="Meyers B.C."/>
            <person name="Michelmore R.W."/>
        </authorList>
    </citation>
    <scope>NUCLEOTIDE SEQUENCE [LARGE SCALE GENOMIC DNA]</scope>
    <source>
        <strain evidence="4">cv. Salinas</strain>
        <tissue evidence="3">Seedlings</tissue>
    </source>
</reference>
<evidence type="ECO:0000313" key="4">
    <source>
        <dbReference type="Proteomes" id="UP000235145"/>
    </source>
</evidence>
<keyword evidence="4" id="KW-1185">Reference proteome</keyword>
<feature type="region of interest" description="Disordered" evidence="1">
    <location>
        <begin position="39"/>
        <end position="77"/>
    </location>
</feature>
<accession>A0A9R1V1G7</accession>
<proteinExistence type="predicted"/>